<accession>A0AAJ7J1U5</accession>
<organism evidence="3 4">
    <name type="scientific">Ceratina calcarata</name>
    <dbReference type="NCBI Taxonomy" id="156304"/>
    <lineage>
        <taxon>Eukaryota</taxon>
        <taxon>Metazoa</taxon>
        <taxon>Ecdysozoa</taxon>
        <taxon>Arthropoda</taxon>
        <taxon>Hexapoda</taxon>
        <taxon>Insecta</taxon>
        <taxon>Pterygota</taxon>
        <taxon>Neoptera</taxon>
        <taxon>Endopterygota</taxon>
        <taxon>Hymenoptera</taxon>
        <taxon>Apocrita</taxon>
        <taxon>Aculeata</taxon>
        <taxon>Apoidea</taxon>
        <taxon>Anthophila</taxon>
        <taxon>Apidae</taxon>
        <taxon>Ceratina</taxon>
        <taxon>Zadontomerus</taxon>
    </lineage>
</organism>
<feature type="transmembrane region" description="Helical" evidence="1">
    <location>
        <begin position="196"/>
        <end position="216"/>
    </location>
</feature>
<evidence type="ECO:0000256" key="1">
    <source>
        <dbReference type="SAM" id="Phobius"/>
    </source>
</evidence>
<name>A0AAJ7J1U5_9HYME</name>
<protein>
    <submittedName>
        <fullName evidence="4">Chitin synthase chs-2-like</fullName>
    </submittedName>
</protein>
<dbReference type="Pfam" id="PF23000">
    <property type="entry name" value="ChitinSynthase_IV_N"/>
    <property type="match status" value="1"/>
</dbReference>
<proteinExistence type="predicted"/>
<sequence>GLLSRNKNKDESKRFVLVLIDIAALAAQGTSFFLWPLLNSSRPSLWLIPPSLFLVSCGWWENYVSMQSPFGFVKSLARVKKELRLTRYFTYMFISVWKIIAFFISTLLILHMKDETVGHLFSKLSSAFGKHQIMISTVRLDATGRATDIIDILEADNNSIDAFVNTPIYVLLLQIFGAYFAYVFGKFACKILIQGFSYAFPVNLTIPVSISLLIAACGLRNDDPCIFHATIPDYLFYDSPPPHFLNDFVSKQYAWVWLLWLLSQTWITLHVWTPKCERLASTEKLFVVPMYNSLLIDQSMGLNRKRDDQPEVKVE</sequence>
<dbReference type="AlphaFoldDB" id="A0AAJ7J1U5"/>
<feature type="transmembrane region" description="Helical" evidence="1">
    <location>
        <begin position="254"/>
        <end position="272"/>
    </location>
</feature>
<evidence type="ECO:0000313" key="3">
    <source>
        <dbReference type="Proteomes" id="UP000694925"/>
    </source>
</evidence>
<feature type="non-terminal residue" evidence="4">
    <location>
        <position position="1"/>
    </location>
</feature>
<feature type="transmembrane region" description="Helical" evidence="1">
    <location>
        <begin position="85"/>
        <end position="110"/>
    </location>
</feature>
<keyword evidence="1" id="KW-0472">Membrane</keyword>
<feature type="transmembrane region" description="Helical" evidence="1">
    <location>
        <begin position="166"/>
        <end position="184"/>
    </location>
</feature>
<feature type="transmembrane region" description="Helical" evidence="1">
    <location>
        <begin position="15"/>
        <end position="38"/>
    </location>
</feature>
<keyword evidence="1" id="KW-1133">Transmembrane helix</keyword>
<feature type="domain" description="Chitin synthase chs-1/2 N-terminal putative transporter" evidence="2">
    <location>
        <begin position="15"/>
        <end position="127"/>
    </location>
</feature>
<gene>
    <name evidence="4" type="primary">LOC108626551</name>
</gene>
<dbReference type="KEGG" id="ccal:108626551"/>
<evidence type="ECO:0000259" key="2">
    <source>
        <dbReference type="Pfam" id="PF23000"/>
    </source>
</evidence>
<dbReference type="Proteomes" id="UP000694925">
    <property type="component" value="Unplaced"/>
</dbReference>
<reference evidence="4" key="1">
    <citation type="submission" date="2025-08" db="UniProtKB">
        <authorList>
            <consortium name="RefSeq"/>
        </authorList>
    </citation>
    <scope>IDENTIFICATION</scope>
    <source>
        <tissue evidence="4">Whole body</tissue>
    </source>
</reference>
<keyword evidence="1" id="KW-0812">Transmembrane</keyword>
<dbReference type="InterPro" id="IPR055120">
    <property type="entry name" value="Chs-1/2_IV_N"/>
</dbReference>
<feature type="non-terminal residue" evidence="4">
    <location>
        <position position="315"/>
    </location>
</feature>
<evidence type="ECO:0000313" key="4">
    <source>
        <dbReference type="RefSeq" id="XP_017882768.2"/>
    </source>
</evidence>
<keyword evidence="3" id="KW-1185">Reference proteome</keyword>
<dbReference type="RefSeq" id="XP_017882768.2">
    <property type="nucleotide sequence ID" value="XM_018027279.2"/>
</dbReference>
<dbReference type="GeneID" id="108626551"/>